<dbReference type="PANTHER" id="PTHR19308:SF14">
    <property type="entry name" value="START DOMAIN-CONTAINING PROTEIN"/>
    <property type="match status" value="1"/>
</dbReference>
<protein>
    <recommendedName>
        <fullName evidence="1">START domain-containing protein</fullName>
    </recommendedName>
</protein>
<dbReference type="Gene3D" id="3.30.530.20">
    <property type="match status" value="1"/>
</dbReference>
<evidence type="ECO:0000313" key="3">
    <source>
        <dbReference type="Proteomes" id="UP001642464"/>
    </source>
</evidence>
<organism evidence="2 3">
    <name type="scientific">Durusdinium trenchii</name>
    <dbReference type="NCBI Taxonomy" id="1381693"/>
    <lineage>
        <taxon>Eukaryota</taxon>
        <taxon>Sar</taxon>
        <taxon>Alveolata</taxon>
        <taxon>Dinophyceae</taxon>
        <taxon>Suessiales</taxon>
        <taxon>Symbiodiniaceae</taxon>
        <taxon>Durusdinium</taxon>
    </lineage>
</organism>
<dbReference type="Proteomes" id="UP001642464">
    <property type="component" value="Unassembled WGS sequence"/>
</dbReference>
<dbReference type="InterPro" id="IPR023393">
    <property type="entry name" value="START-like_dom_sf"/>
</dbReference>
<accession>A0ABP0QDR5</accession>
<evidence type="ECO:0000313" key="2">
    <source>
        <dbReference type="EMBL" id="CAK9086385.1"/>
    </source>
</evidence>
<name>A0ABP0QDR5_9DINO</name>
<gene>
    <name evidence="2" type="ORF">SCF082_LOCUS40858</name>
</gene>
<dbReference type="SUPFAM" id="SSF55961">
    <property type="entry name" value="Bet v1-like"/>
    <property type="match status" value="1"/>
</dbReference>
<dbReference type="Pfam" id="PF01852">
    <property type="entry name" value="START"/>
    <property type="match status" value="1"/>
</dbReference>
<comment type="caution">
    <text evidence="2">The sequence shown here is derived from an EMBL/GenBank/DDBJ whole genome shotgun (WGS) entry which is preliminary data.</text>
</comment>
<feature type="domain" description="START" evidence="1">
    <location>
        <begin position="55"/>
        <end position="255"/>
    </location>
</feature>
<reference evidence="2 3" key="1">
    <citation type="submission" date="2024-02" db="EMBL/GenBank/DDBJ databases">
        <authorList>
            <person name="Chen Y."/>
            <person name="Shah S."/>
            <person name="Dougan E. K."/>
            <person name="Thang M."/>
            <person name="Chan C."/>
        </authorList>
    </citation>
    <scope>NUCLEOTIDE SEQUENCE [LARGE SCALE GENOMIC DNA]</scope>
</reference>
<dbReference type="InterPro" id="IPR051213">
    <property type="entry name" value="START_lipid_transfer"/>
</dbReference>
<dbReference type="PANTHER" id="PTHR19308">
    <property type="entry name" value="PHOSPHATIDYLCHOLINE TRANSFER PROTEIN"/>
    <property type="match status" value="1"/>
</dbReference>
<proteinExistence type="predicted"/>
<keyword evidence="3" id="KW-1185">Reference proteome</keyword>
<feature type="non-terminal residue" evidence="2">
    <location>
        <position position="612"/>
    </location>
</feature>
<sequence length="612" mass="69957">MMEAWVACDWELVPTGLKALGNDIEAPVGQVEKGVQDARGFLEKICSESQRRQVITQAEVEGFLALACAGEDVWQTFHHDEKLHARRHKDRTLVGGAIFVKVSGYFPGVTVDHVAHCYMNFNDRAGWDRQMDGFKVLQHGEGNDLMHTVLHSPPLSDRDFLVWHIVLRHTNGKGLMFYSRSADDSFYPPGRAVRAMQYIGAHQLIQDSGGVTFTTITAVEPYIPFLPRWVMSLLLPSEFKRWRSSVLRRCSELRGQRVPCTGLFTLDTPEVKPVLMDVYSTYRRCTLRSKCLPLMECYSHDSQKMKMYNQSLCVELPWLDAVEISATRGFLATYIQETLLFGRPALQQLGTGQIAHQGQQKVRSQAFYVGQPELWILVLEHRLSSITGTWSGQDLIGFLRQEQLDTGYSHPIEHVAHGLPKEVKTWFGGAKDRRLQVRLFELLQAAGVTLDQECSRCAEFNLTGEAARLRRIGLELDVTLFYSNLWFLWSDISTWFLPNKEVTFELQVKAREPVEGVRTIRTIGPAQSFFQDEEYHNQTARVTRRSFGIRLLFHQRGVIGKWDSMSLAFFLLQSCTFLGVAWTLTELLCTFIPVLCDLWGWPPPAWFESLQR</sequence>
<dbReference type="PROSITE" id="PS50848">
    <property type="entry name" value="START"/>
    <property type="match status" value="1"/>
</dbReference>
<dbReference type="EMBL" id="CAXAMM010039430">
    <property type="protein sequence ID" value="CAK9086385.1"/>
    <property type="molecule type" value="Genomic_DNA"/>
</dbReference>
<evidence type="ECO:0000259" key="1">
    <source>
        <dbReference type="PROSITE" id="PS50848"/>
    </source>
</evidence>
<dbReference type="InterPro" id="IPR002913">
    <property type="entry name" value="START_lipid-bd_dom"/>
</dbReference>